<proteinExistence type="predicted"/>
<protein>
    <recommendedName>
        <fullName evidence="3">FeoB-associated Cys-rich membrane protein</fullName>
    </recommendedName>
</protein>
<dbReference type="AlphaFoldDB" id="A0A4S2F4U1"/>
<gene>
    <name evidence="1" type="ORF">E5334_02710</name>
</gene>
<evidence type="ECO:0008006" key="3">
    <source>
        <dbReference type="Google" id="ProtNLM"/>
    </source>
</evidence>
<organism evidence="1 2">
    <name type="scientific">Muricaecibacterium torontonense</name>
    <dbReference type="NCBI Taxonomy" id="3032871"/>
    <lineage>
        <taxon>Bacteria</taxon>
        <taxon>Bacillati</taxon>
        <taxon>Actinomycetota</taxon>
        <taxon>Coriobacteriia</taxon>
        <taxon>Coriobacteriales</taxon>
        <taxon>Atopobiaceae</taxon>
        <taxon>Muricaecibacterium</taxon>
    </lineage>
</organism>
<comment type="caution">
    <text evidence="1">The sequence shown here is derived from an EMBL/GenBank/DDBJ whole genome shotgun (WGS) entry which is preliminary data.</text>
</comment>
<reference evidence="1 2" key="1">
    <citation type="submission" date="2019-04" db="EMBL/GenBank/DDBJ databases">
        <title>Microbes associate with the intestines of laboratory mice.</title>
        <authorList>
            <person name="Navarre W."/>
            <person name="Wong E."/>
            <person name="Huang K."/>
            <person name="Tropini C."/>
            <person name="Ng K."/>
            <person name="Yu B."/>
        </authorList>
    </citation>
    <scope>NUCLEOTIDE SEQUENCE [LARGE SCALE GENOMIC DNA]</scope>
    <source>
        <strain evidence="1 2">NM07_P-09</strain>
    </source>
</reference>
<dbReference type="EMBL" id="SRYE01000001">
    <property type="protein sequence ID" value="TGY63427.1"/>
    <property type="molecule type" value="Genomic_DNA"/>
</dbReference>
<evidence type="ECO:0000313" key="1">
    <source>
        <dbReference type="EMBL" id="TGY63427.1"/>
    </source>
</evidence>
<keyword evidence="2" id="KW-1185">Reference proteome</keyword>
<name>A0A4S2F4U1_9ACTN</name>
<evidence type="ECO:0000313" key="2">
    <source>
        <dbReference type="Proteomes" id="UP000310263"/>
    </source>
</evidence>
<dbReference type="Proteomes" id="UP000310263">
    <property type="component" value="Unassembled WGS sequence"/>
</dbReference>
<dbReference type="RefSeq" id="WP_136012053.1">
    <property type="nucleotide sequence ID" value="NZ_SRYE01000001.1"/>
</dbReference>
<sequence>MIDAIIISLVVVAVVFVIRAHLRATLSGQCSGCPSSKGCATLSCSGDGAPACCIATEKTLRSIDESVAKAAACAPQKSDVPSCCSKHEG</sequence>
<accession>A0A4S2F4U1</accession>